<sequence length="238" mass="25885">MKYLAVMAVMACAAASAPMARAQDYAFQGFATADAMNQMHAAMRDNMMEPPSEPRPPERSRAAAATTYRSTPAVSTRVQSQFADFIERTAGREAAERTRSAFRSGDPIASWAGIVREDGLRTGDLADAMAAYWILNWIMANQGDNNRTQALAVRDQVRGVIGGSPAVARLGDAGRQEMAEVLMLNFLVQQATYVDAMQRGDQAMMRRLGDAAVARFRNEMGVDLRRLQLTDAGLVSAS</sequence>
<organism evidence="3 4">
    <name type="scientific">Brevundimonas diminuta</name>
    <name type="common">Pseudomonas diminuta</name>
    <dbReference type="NCBI Taxonomy" id="293"/>
    <lineage>
        <taxon>Bacteria</taxon>
        <taxon>Pseudomonadati</taxon>
        <taxon>Pseudomonadota</taxon>
        <taxon>Alphaproteobacteria</taxon>
        <taxon>Caulobacterales</taxon>
        <taxon>Caulobacteraceae</taxon>
        <taxon>Brevundimonas</taxon>
    </lineage>
</organism>
<evidence type="ECO:0000313" key="4">
    <source>
        <dbReference type="Proteomes" id="UP000197024"/>
    </source>
</evidence>
<protein>
    <submittedName>
        <fullName evidence="3">Uncharacterized protein</fullName>
    </submittedName>
</protein>
<feature type="region of interest" description="Disordered" evidence="1">
    <location>
        <begin position="46"/>
        <end position="70"/>
    </location>
</feature>
<dbReference type="Proteomes" id="UP000197024">
    <property type="component" value="Chromosome"/>
</dbReference>
<dbReference type="AlphaFoldDB" id="A0A1Z3M139"/>
<dbReference type="EMBL" id="CP021995">
    <property type="protein sequence ID" value="ASD28017.1"/>
    <property type="molecule type" value="Genomic_DNA"/>
</dbReference>
<evidence type="ECO:0000256" key="1">
    <source>
        <dbReference type="SAM" id="MobiDB-lite"/>
    </source>
</evidence>
<evidence type="ECO:0000256" key="2">
    <source>
        <dbReference type="SAM" id="SignalP"/>
    </source>
</evidence>
<dbReference type="InterPro" id="IPR046505">
    <property type="entry name" value="DUF6683"/>
</dbReference>
<gene>
    <name evidence="3" type="ORF">CD943_14630</name>
</gene>
<dbReference type="RefSeq" id="WP_088411505.1">
    <property type="nucleotide sequence ID" value="NZ_CP021995.1"/>
</dbReference>
<accession>A0A1Z3M139</accession>
<dbReference type="STRING" id="293.GCA_000988015_00817"/>
<proteinExistence type="predicted"/>
<reference evidence="3 4" key="2">
    <citation type="submission" date="2017-06" db="EMBL/GenBank/DDBJ databases">
        <authorList>
            <person name="Kim H.J."/>
            <person name="Triplett B.A."/>
        </authorList>
    </citation>
    <scope>NUCLEOTIDE SEQUENCE [LARGE SCALE GENOMIC DNA]</scope>
    <source>
        <strain evidence="3 4">BZC3</strain>
    </source>
</reference>
<feature type="chain" id="PRO_5013255483" evidence="2">
    <location>
        <begin position="23"/>
        <end position="238"/>
    </location>
</feature>
<reference evidence="3 4" key="1">
    <citation type="submission" date="2017-06" db="EMBL/GenBank/DDBJ databases">
        <title>Biodegradation of gentamicin by bacterial consortia AMQD4 in synthetic medium and raw gentamicin sewage.</title>
        <authorList>
            <person name="Chang H."/>
            <person name="Feng Y."/>
            <person name="Li Z."/>
            <person name="Xue J."/>
            <person name="Cheng D."/>
        </authorList>
    </citation>
    <scope>NUCLEOTIDE SEQUENCE [LARGE SCALE GENOMIC DNA]</scope>
    <source>
        <strain evidence="3 4">BZC3</strain>
    </source>
</reference>
<keyword evidence="2" id="KW-0732">Signal</keyword>
<evidence type="ECO:0000313" key="3">
    <source>
        <dbReference type="EMBL" id="ASD28017.1"/>
    </source>
</evidence>
<dbReference type="Pfam" id="PF20388">
    <property type="entry name" value="DUF6683"/>
    <property type="match status" value="1"/>
</dbReference>
<feature type="signal peptide" evidence="2">
    <location>
        <begin position="1"/>
        <end position="22"/>
    </location>
</feature>
<name>A0A1Z3M139_BREDI</name>